<dbReference type="OrthoDB" id="9768837at2"/>
<name>A0A2K9EE86_9FIRM</name>
<feature type="transmembrane region" description="Helical" evidence="5">
    <location>
        <begin position="301"/>
        <end position="329"/>
    </location>
</feature>
<dbReference type="AlphaFoldDB" id="A0A2K9EE86"/>
<dbReference type="Proteomes" id="UP000233534">
    <property type="component" value="Chromosome"/>
</dbReference>
<dbReference type="Proteomes" id="UP000239720">
    <property type="component" value="Unassembled WGS sequence"/>
</dbReference>
<dbReference type="EMBL" id="CP025197">
    <property type="protein sequence ID" value="AUG58464.1"/>
    <property type="molecule type" value="Genomic_DNA"/>
</dbReference>
<evidence type="ECO:0000256" key="4">
    <source>
        <dbReference type="ARBA" id="ARBA00023136"/>
    </source>
</evidence>
<feature type="transmembrane region" description="Helical" evidence="5">
    <location>
        <begin position="398"/>
        <end position="419"/>
    </location>
</feature>
<evidence type="ECO:0000256" key="3">
    <source>
        <dbReference type="ARBA" id="ARBA00022989"/>
    </source>
</evidence>
<evidence type="ECO:0000313" key="10">
    <source>
        <dbReference type="Proteomes" id="UP000239720"/>
    </source>
</evidence>
<proteinExistence type="predicted"/>
<dbReference type="InterPro" id="IPR013525">
    <property type="entry name" value="ABC2_TM"/>
</dbReference>
<feature type="transmembrane region" description="Helical" evidence="5">
    <location>
        <begin position="189"/>
        <end position="212"/>
    </location>
</feature>
<keyword evidence="3 5" id="KW-1133">Transmembrane helix</keyword>
<keyword evidence="2 5" id="KW-0812">Transmembrane</keyword>
<feature type="transmembrane region" description="Helical" evidence="5">
    <location>
        <begin position="27"/>
        <end position="46"/>
    </location>
</feature>
<dbReference type="RefSeq" id="WP_101302969.1">
    <property type="nucleotide sequence ID" value="NZ_CP025197.1"/>
</dbReference>
<evidence type="ECO:0000256" key="2">
    <source>
        <dbReference type="ARBA" id="ARBA00022692"/>
    </source>
</evidence>
<evidence type="ECO:0000313" key="7">
    <source>
        <dbReference type="EMBL" id="AUG58464.1"/>
    </source>
</evidence>
<dbReference type="KEGG" id="hsc:HVS_12955"/>
<dbReference type="GO" id="GO:0140359">
    <property type="term" value="F:ABC-type transporter activity"/>
    <property type="evidence" value="ECO:0007669"/>
    <property type="project" value="InterPro"/>
</dbReference>
<evidence type="ECO:0000313" key="8">
    <source>
        <dbReference type="EMBL" id="PQQ66335.1"/>
    </source>
</evidence>
<evidence type="ECO:0000256" key="5">
    <source>
        <dbReference type="SAM" id="Phobius"/>
    </source>
</evidence>
<reference evidence="8 10" key="2">
    <citation type="journal article" date="2018" name="Syst. Appl. Microbiol.">
        <title>Characterization and high-quality draft genome sequence of Herbivorax saccincola A7, an anaerobic, alkaliphilic, thermophilic, cellulolytic, and xylanolytic bacterium.</title>
        <authorList>
            <person name="Aikawa S."/>
            <person name="Baramee S."/>
            <person name="Sermsathanaswadi J."/>
            <person name="Thianheng P."/>
            <person name="Tachaapaikoon C."/>
            <person name="Shikata A."/>
            <person name="Waeonukul R."/>
            <person name="Pason P."/>
            <person name="Ratanakhanokchai K."/>
            <person name="Kosugi A."/>
        </authorList>
    </citation>
    <scope>NUCLEOTIDE SEQUENCE [LARGE SCALE GENOMIC DNA]</scope>
    <source>
        <strain evidence="8 10">A7</strain>
    </source>
</reference>
<protein>
    <submittedName>
        <fullName evidence="7">ABC-2 family transporter protein</fullName>
    </submittedName>
    <submittedName>
        <fullName evidence="8">Sodium ABC transporter permease</fullName>
    </submittedName>
</protein>
<evidence type="ECO:0000313" key="9">
    <source>
        <dbReference type="Proteomes" id="UP000233534"/>
    </source>
</evidence>
<accession>A0A2K9EE86</accession>
<dbReference type="EMBL" id="NEMB01000003">
    <property type="protein sequence ID" value="PQQ66335.1"/>
    <property type="molecule type" value="Genomic_DNA"/>
</dbReference>
<feature type="domain" description="ABC-2 type transporter transmembrane" evidence="6">
    <location>
        <begin position="30"/>
        <end position="416"/>
    </location>
</feature>
<dbReference type="Pfam" id="PF12698">
    <property type="entry name" value="ABC2_membrane_3"/>
    <property type="match status" value="1"/>
</dbReference>
<sequence length="441" mass="48863">MKNKFRKWTDVYKFTLQQVFKKKGFKVVTVLVAFGIFAVAVLLNILSAKPEKDVEPSSIEKVYVLDESGFTETDYSAYLQAVDDIRFKHINFENVSNLSKQQAIEKYEENPENNLLVVVTAKDEAFEMEGILLEESSISKKEAQSLLEVMIGAFNTNKIMQVGLTQEELAMVMTPIVTLYSEVGEDTSIVVVLLKTLAPMLFSLLLYFMLLLHGLTISREVSTEKTSKLVETLITKVHPYALITGKVLAVSSAAVIQVLVWFFALLTGVFGGNAIARSVYPEYQNSVIAIIKMLRESMGEMAFSIPALILAFIIFCVGFLFFCFLAGLAGSMVSKSEDAASIQNLFQLPVVVSWLTCYIATIQEKDNILEVARYIPFTAPFSAPIDLILGKMGLINGLISAGVLILFSIGVIILSAKIYKGLILYSGQKINLRTIIDTLKN</sequence>
<keyword evidence="9" id="KW-1185">Reference proteome</keyword>
<reference evidence="7 9" key="1">
    <citation type="submission" date="2017-12" db="EMBL/GenBank/DDBJ databases">
        <title>Complete genome sequence of Herbivorax saccincola GGR1, a novel Cellulosome-producing hydrolytic bacterium in a thermophilic biogas plant, established by Illumina and Nanopore MinION sequencing.</title>
        <authorList>
            <person name="Pechtl A."/>
            <person name="Ruckert C."/>
            <person name="Koeck D.E."/>
            <person name="Maus I."/>
            <person name="Winkler A."/>
            <person name="Kalinowski J."/>
            <person name="Puhler A."/>
            <person name="Schwarz W.W."/>
            <person name="Zverlov V.V."/>
            <person name="Schluter A."/>
            <person name="Liebl W."/>
        </authorList>
    </citation>
    <scope>NUCLEOTIDE SEQUENCE [LARGE SCALE GENOMIC DNA]</scope>
    <source>
        <strain evidence="7">GGR1</strain>
        <strain evidence="9">SR1</strain>
    </source>
</reference>
<comment type="subcellular location">
    <subcellularLocation>
        <location evidence="1">Membrane</location>
        <topology evidence="1">Multi-pass membrane protein</topology>
    </subcellularLocation>
</comment>
<keyword evidence="4 5" id="KW-0472">Membrane</keyword>
<gene>
    <name evidence="8" type="ORF">B9R14_05940</name>
    <name evidence="7" type="ORF">HVS_12955</name>
</gene>
<evidence type="ECO:0000256" key="1">
    <source>
        <dbReference type="ARBA" id="ARBA00004141"/>
    </source>
</evidence>
<dbReference type="GO" id="GO:0016020">
    <property type="term" value="C:membrane"/>
    <property type="evidence" value="ECO:0007669"/>
    <property type="project" value="UniProtKB-SubCell"/>
</dbReference>
<evidence type="ECO:0000259" key="6">
    <source>
        <dbReference type="Pfam" id="PF12698"/>
    </source>
</evidence>
<organism evidence="7 9">
    <name type="scientific">Acetivibrio saccincola</name>
    <dbReference type="NCBI Taxonomy" id="1677857"/>
    <lineage>
        <taxon>Bacteria</taxon>
        <taxon>Bacillati</taxon>
        <taxon>Bacillota</taxon>
        <taxon>Clostridia</taxon>
        <taxon>Eubacteriales</taxon>
        <taxon>Oscillospiraceae</taxon>
        <taxon>Acetivibrio</taxon>
    </lineage>
</organism>